<dbReference type="Pfam" id="PF13136">
    <property type="entry name" value="DUF3984"/>
    <property type="match status" value="1"/>
</dbReference>
<protein>
    <recommendedName>
        <fullName evidence="5">Ornithine carbamoyltransferase, mitochondrial</fullName>
        <ecNumber evidence="4">2.1.3.3</ecNumber>
    </recommendedName>
    <alternativeName>
        <fullName evidence="9">Ornithine transcarbamylase</fullName>
    </alternativeName>
</protein>
<feature type="compositionally biased region" description="Polar residues" evidence="11">
    <location>
        <begin position="447"/>
        <end position="463"/>
    </location>
</feature>
<dbReference type="InterPro" id="IPR025040">
    <property type="entry name" value="DUF3984"/>
</dbReference>
<dbReference type="Pfam" id="PF02729">
    <property type="entry name" value="OTCace_N"/>
    <property type="match status" value="1"/>
</dbReference>
<evidence type="ECO:0000256" key="9">
    <source>
        <dbReference type="ARBA" id="ARBA00033269"/>
    </source>
</evidence>
<keyword evidence="8" id="KW-0808">Transferase</keyword>
<dbReference type="FunFam" id="3.40.50.1370:FF:000009">
    <property type="entry name" value="Ornithine carbamoyltransferase, mitochondrial"/>
    <property type="match status" value="1"/>
</dbReference>
<keyword evidence="7" id="KW-0028">Amino-acid biosynthesis</keyword>
<dbReference type="NCBIfam" id="NF001986">
    <property type="entry name" value="PRK00779.1"/>
    <property type="match status" value="1"/>
</dbReference>
<dbReference type="STRING" id="1182543.W9WFL2"/>
<feature type="region of interest" description="Disordered" evidence="11">
    <location>
        <begin position="404"/>
        <end position="466"/>
    </location>
</feature>
<organism evidence="14 15">
    <name type="scientific">Cladophialophora psammophila CBS 110553</name>
    <dbReference type="NCBI Taxonomy" id="1182543"/>
    <lineage>
        <taxon>Eukaryota</taxon>
        <taxon>Fungi</taxon>
        <taxon>Dikarya</taxon>
        <taxon>Ascomycota</taxon>
        <taxon>Pezizomycotina</taxon>
        <taxon>Eurotiomycetes</taxon>
        <taxon>Chaetothyriomycetidae</taxon>
        <taxon>Chaetothyriales</taxon>
        <taxon>Herpotrichiellaceae</taxon>
        <taxon>Cladophialophora</taxon>
    </lineage>
</organism>
<dbReference type="AlphaFoldDB" id="W9WFL2"/>
<dbReference type="GO" id="GO:0005759">
    <property type="term" value="C:mitochondrial matrix"/>
    <property type="evidence" value="ECO:0007669"/>
    <property type="project" value="UniProtKB-SubCell"/>
</dbReference>
<dbReference type="FunFam" id="3.40.50.1370:FF:000017">
    <property type="entry name" value="Ornithine carbamoyltransferase"/>
    <property type="match status" value="1"/>
</dbReference>
<dbReference type="GO" id="GO:0016597">
    <property type="term" value="F:amino acid binding"/>
    <property type="evidence" value="ECO:0007669"/>
    <property type="project" value="InterPro"/>
</dbReference>
<evidence type="ECO:0000313" key="15">
    <source>
        <dbReference type="Proteomes" id="UP000019471"/>
    </source>
</evidence>
<evidence type="ECO:0000256" key="2">
    <source>
        <dbReference type="ARBA" id="ARBA00007805"/>
    </source>
</evidence>
<dbReference type="InterPro" id="IPR002292">
    <property type="entry name" value="Orn/put_carbamltrans"/>
</dbReference>
<feature type="domain" description="Aspartate/ornithine carbamoyltransferase carbamoyl-P binding" evidence="13">
    <location>
        <begin position="27"/>
        <end position="168"/>
    </location>
</feature>
<dbReference type="SUPFAM" id="SSF53671">
    <property type="entry name" value="Aspartate/ornithine carbamoyltransferase"/>
    <property type="match status" value="1"/>
</dbReference>
<evidence type="ECO:0000259" key="12">
    <source>
        <dbReference type="Pfam" id="PF00185"/>
    </source>
</evidence>
<dbReference type="GO" id="GO:0042450">
    <property type="term" value="P:L-arginine biosynthetic process via ornithine"/>
    <property type="evidence" value="ECO:0007669"/>
    <property type="project" value="TreeGrafter"/>
</dbReference>
<sequence>MAALRPLLSPLRQYGRSLSTSTKPGPRHLLSISELTPTELSTLVNNATSYKSSALQPTWSQRTALSSRTIAMLFSKRSTRTRISTEGAVVAMGGHPMFLGKDDIQLGVNESLYDTSVVISSMVAGIVARVGAHSEIANLAKDSSVPVINALCDTYHPMQIIADFATLTQAFSTPAEKLKGLKIAWVGDANNVLYDMCIGARKLGINMAVATPKGYKIPANIKQEIEAAGPGQLFETNIPEEAVKNANIIVTDTWISMGQESEKQKRLMAFDGYQVTEEMARRGGAAEDWKFMHCLPRHPEEVSDEVFYGPRSLVFPEAQNRLWSAIATLEAFVSPSSPLSRSSSFAPGPHRRSHPNLQHLSLAPLTPKYPIDPADYAAYFDPATSELHTSASISHVASLPSPGGILSRSGSAAQSRAQSRASSRTRLSQKKNNRSFVTIQAPLPLTDGSTSVDAPLSGASTSEGLGHKSISRLSNLANLSPQQTHNPSDYSGGRSLHKSDSSWFIQTGLTLTEGSRESKGQSWIFKRDSSTSLATPVDDRPAMMIRSGRATPSGNLSRRGSFQRRSKRSLAMTPVPATTPMINVDTTPDWADEQTQAEIAAQMDAEFADELDDGDPYGMLDFDAQFDSDDEEELRKSISGYRLGRWMDGLVDVFLRLEDDFSASQVDLEAAKTNNQADPAASNAPLAKDANPPSHSVRFDDSVESPPDRPRGVWDDVAWFGRMLARAARS</sequence>
<keyword evidence="15" id="KW-1185">Reference proteome</keyword>
<evidence type="ECO:0000256" key="8">
    <source>
        <dbReference type="ARBA" id="ARBA00022679"/>
    </source>
</evidence>
<dbReference type="GO" id="GO:0004585">
    <property type="term" value="F:ornithine carbamoyltransferase activity"/>
    <property type="evidence" value="ECO:0007669"/>
    <property type="project" value="UniProtKB-EC"/>
</dbReference>
<dbReference type="eggNOG" id="KOG1504">
    <property type="taxonomic scope" value="Eukaryota"/>
</dbReference>
<dbReference type="Gene3D" id="3.40.50.1370">
    <property type="entry name" value="Aspartate/ornithine carbamoyltransferase"/>
    <property type="match status" value="2"/>
</dbReference>
<dbReference type="GO" id="GO:0019240">
    <property type="term" value="P:citrulline biosynthetic process"/>
    <property type="evidence" value="ECO:0007669"/>
    <property type="project" value="TreeGrafter"/>
</dbReference>
<evidence type="ECO:0000256" key="7">
    <source>
        <dbReference type="ARBA" id="ARBA00022605"/>
    </source>
</evidence>
<dbReference type="EC" id="2.1.3.3" evidence="4"/>
<dbReference type="Pfam" id="PF00185">
    <property type="entry name" value="OTCace"/>
    <property type="match status" value="1"/>
</dbReference>
<comment type="pathway">
    <text evidence="1">Amino-acid biosynthesis; L-arginine biosynthesis; L-arginine from L-ornithine and carbamoyl phosphate: step 1/3.</text>
</comment>
<evidence type="ECO:0000259" key="13">
    <source>
        <dbReference type="Pfam" id="PF02729"/>
    </source>
</evidence>
<dbReference type="PROSITE" id="PS00097">
    <property type="entry name" value="CARBAMOYLTRANSFERASE"/>
    <property type="match status" value="1"/>
</dbReference>
<accession>W9WFL2</accession>
<evidence type="ECO:0000313" key="14">
    <source>
        <dbReference type="EMBL" id="EXJ66877.1"/>
    </source>
</evidence>
<feature type="compositionally biased region" description="Low complexity" evidence="11">
    <location>
        <begin position="407"/>
        <end position="426"/>
    </location>
</feature>
<dbReference type="PANTHER" id="PTHR45753">
    <property type="entry name" value="ORNITHINE CARBAMOYLTRANSFERASE, MITOCHONDRIAL"/>
    <property type="match status" value="1"/>
</dbReference>
<evidence type="ECO:0000256" key="3">
    <source>
        <dbReference type="ARBA" id="ARBA00011233"/>
    </source>
</evidence>
<feature type="region of interest" description="Disordered" evidence="11">
    <location>
        <begin position="335"/>
        <end position="358"/>
    </location>
</feature>
<dbReference type="HOGENOM" id="CLU_022820_0_0_1"/>
<feature type="domain" description="Aspartate/ornithine carbamoyltransferase Asp/Orn-binding" evidence="12">
    <location>
        <begin position="179"/>
        <end position="330"/>
    </location>
</feature>
<keyword evidence="6" id="KW-0055">Arginine biosynthesis</keyword>
<feature type="region of interest" description="Disordered" evidence="11">
    <location>
        <begin position="673"/>
        <end position="714"/>
    </location>
</feature>
<evidence type="ECO:0000256" key="1">
    <source>
        <dbReference type="ARBA" id="ARBA00004975"/>
    </source>
</evidence>
<evidence type="ECO:0000256" key="5">
    <source>
        <dbReference type="ARBA" id="ARBA00021536"/>
    </source>
</evidence>
<dbReference type="PRINTS" id="PR00100">
    <property type="entry name" value="AOTCASE"/>
</dbReference>
<dbReference type="OrthoDB" id="10252326at2759"/>
<dbReference type="NCBIfam" id="TIGR00658">
    <property type="entry name" value="orni_carb_tr"/>
    <property type="match status" value="1"/>
</dbReference>
<dbReference type="InterPro" id="IPR006130">
    <property type="entry name" value="Asp/Orn_carbamoylTrfase"/>
</dbReference>
<dbReference type="Proteomes" id="UP000019471">
    <property type="component" value="Unassembled WGS sequence"/>
</dbReference>
<comment type="caution">
    <text evidence="14">The sequence shown here is derived from an EMBL/GenBank/DDBJ whole genome shotgun (WGS) entry which is preliminary data.</text>
</comment>
<dbReference type="EMBL" id="AMGX01000018">
    <property type="protein sequence ID" value="EXJ66877.1"/>
    <property type="molecule type" value="Genomic_DNA"/>
</dbReference>
<feature type="region of interest" description="Disordered" evidence="11">
    <location>
        <begin position="545"/>
        <end position="569"/>
    </location>
</feature>
<name>W9WFL2_9EURO</name>
<dbReference type="PANTHER" id="PTHR45753:SF3">
    <property type="entry name" value="ORNITHINE TRANSCARBAMYLASE, MITOCHONDRIAL"/>
    <property type="match status" value="1"/>
</dbReference>
<reference evidence="14 15" key="1">
    <citation type="submission" date="2013-03" db="EMBL/GenBank/DDBJ databases">
        <title>The Genome Sequence of Cladophialophora psammophila CBS 110553.</title>
        <authorList>
            <consortium name="The Broad Institute Genomics Platform"/>
            <person name="Cuomo C."/>
            <person name="de Hoog S."/>
            <person name="Gorbushina A."/>
            <person name="Walker B."/>
            <person name="Young S.K."/>
            <person name="Zeng Q."/>
            <person name="Gargeya S."/>
            <person name="Fitzgerald M."/>
            <person name="Haas B."/>
            <person name="Abouelleil A."/>
            <person name="Allen A.W."/>
            <person name="Alvarado L."/>
            <person name="Arachchi H.M."/>
            <person name="Berlin A.M."/>
            <person name="Chapman S.B."/>
            <person name="Gainer-Dewar J."/>
            <person name="Goldberg J."/>
            <person name="Griggs A."/>
            <person name="Gujja S."/>
            <person name="Hansen M."/>
            <person name="Howarth C."/>
            <person name="Imamovic A."/>
            <person name="Ireland A."/>
            <person name="Larimer J."/>
            <person name="McCowan C."/>
            <person name="Murphy C."/>
            <person name="Pearson M."/>
            <person name="Poon T.W."/>
            <person name="Priest M."/>
            <person name="Roberts A."/>
            <person name="Saif S."/>
            <person name="Shea T."/>
            <person name="Sisk P."/>
            <person name="Sykes S."/>
            <person name="Wortman J."/>
            <person name="Nusbaum C."/>
            <person name="Birren B."/>
        </authorList>
    </citation>
    <scope>NUCLEOTIDE SEQUENCE [LARGE SCALE GENOMIC DNA]</scope>
    <source>
        <strain evidence="14 15">CBS 110553</strain>
    </source>
</reference>
<feature type="compositionally biased region" description="Basic and acidic residues" evidence="11">
    <location>
        <begin position="697"/>
        <end position="714"/>
    </location>
</feature>
<comment type="similarity">
    <text evidence="2">Belongs to the aspartate/ornithine carbamoyltransferase superfamily. OTCase family.</text>
</comment>
<dbReference type="InterPro" id="IPR006131">
    <property type="entry name" value="Asp_carbamoyltransf_Asp/Orn-bd"/>
</dbReference>
<dbReference type="PRINTS" id="PR00102">
    <property type="entry name" value="OTCASE"/>
</dbReference>
<gene>
    <name evidence="14" type="ORF">A1O5_10072</name>
</gene>
<evidence type="ECO:0000256" key="6">
    <source>
        <dbReference type="ARBA" id="ARBA00022571"/>
    </source>
</evidence>
<comment type="subunit">
    <text evidence="3">Homotrimer.</text>
</comment>
<feature type="compositionally biased region" description="Polar residues" evidence="11">
    <location>
        <begin position="550"/>
        <end position="560"/>
    </location>
</feature>
<dbReference type="GeneID" id="19194767"/>
<dbReference type="InterPro" id="IPR036901">
    <property type="entry name" value="Asp/Orn_carbamoylTrfase_sf"/>
</dbReference>
<dbReference type="InterPro" id="IPR006132">
    <property type="entry name" value="Asp/Orn_carbamoyltranf_P-bd"/>
</dbReference>
<comment type="catalytic activity">
    <reaction evidence="10">
        <text>carbamoyl phosphate + L-ornithine = L-citrulline + phosphate + H(+)</text>
        <dbReference type="Rhea" id="RHEA:19513"/>
        <dbReference type="ChEBI" id="CHEBI:15378"/>
        <dbReference type="ChEBI" id="CHEBI:43474"/>
        <dbReference type="ChEBI" id="CHEBI:46911"/>
        <dbReference type="ChEBI" id="CHEBI:57743"/>
        <dbReference type="ChEBI" id="CHEBI:58228"/>
        <dbReference type="EC" id="2.1.3.3"/>
    </reaction>
</comment>
<dbReference type="RefSeq" id="XP_007748840.1">
    <property type="nucleotide sequence ID" value="XM_007750650.1"/>
</dbReference>
<feature type="compositionally biased region" description="Low complexity" evidence="11">
    <location>
        <begin position="335"/>
        <end position="344"/>
    </location>
</feature>
<evidence type="ECO:0000256" key="4">
    <source>
        <dbReference type="ARBA" id="ARBA00013007"/>
    </source>
</evidence>
<evidence type="ECO:0000256" key="11">
    <source>
        <dbReference type="SAM" id="MobiDB-lite"/>
    </source>
</evidence>
<evidence type="ECO:0000256" key="10">
    <source>
        <dbReference type="ARBA" id="ARBA00048772"/>
    </source>
</evidence>
<proteinExistence type="inferred from homology"/>